<dbReference type="GO" id="GO:0016757">
    <property type="term" value="F:glycosyltransferase activity"/>
    <property type="evidence" value="ECO:0007669"/>
    <property type="project" value="TreeGrafter"/>
</dbReference>
<dbReference type="PANTHER" id="PTHR12526:SF638">
    <property type="entry name" value="SPORE COAT PROTEIN SA"/>
    <property type="match status" value="1"/>
</dbReference>
<comment type="caution">
    <text evidence="1">The sequence shown here is derived from an EMBL/GenBank/DDBJ whole genome shotgun (WGS) entry which is preliminary data.</text>
</comment>
<dbReference type="Pfam" id="PF13692">
    <property type="entry name" value="Glyco_trans_1_4"/>
    <property type="match status" value="1"/>
</dbReference>
<reference evidence="1 2" key="1">
    <citation type="journal article" date="2015" name="Nature">
        <title>rRNA introns, odd ribosomes, and small enigmatic genomes across a large radiation of phyla.</title>
        <authorList>
            <person name="Brown C.T."/>
            <person name="Hug L.A."/>
            <person name="Thomas B.C."/>
            <person name="Sharon I."/>
            <person name="Castelle C.J."/>
            <person name="Singh A."/>
            <person name="Wilkins M.J."/>
            <person name="Williams K.H."/>
            <person name="Banfield J.F."/>
        </authorList>
    </citation>
    <scope>NUCLEOTIDE SEQUENCE [LARGE SCALE GENOMIC DNA]</scope>
</reference>
<evidence type="ECO:0000313" key="2">
    <source>
        <dbReference type="Proteomes" id="UP000034324"/>
    </source>
</evidence>
<dbReference type="PANTHER" id="PTHR12526">
    <property type="entry name" value="GLYCOSYLTRANSFERASE"/>
    <property type="match status" value="1"/>
</dbReference>
<dbReference type="Proteomes" id="UP000034324">
    <property type="component" value="Unassembled WGS sequence"/>
</dbReference>
<dbReference type="Gene3D" id="3.40.50.2000">
    <property type="entry name" value="Glycogen Phosphorylase B"/>
    <property type="match status" value="2"/>
</dbReference>
<dbReference type="CDD" id="cd03808">
    <property type="entry name" value="GT4_CapM-like"/>
    <property type="match status" value="1"/>
</dbReference>
<evidence type="ECO:0000313" key="1">
    <source>
        <dbReference type="EMBL" id="KKQ76323.1"/>
    </source>
</evidence>
<dbReference type="PATRIC" id="fig|1618432.3.peg.888"/>
<sequence>MDNKGTHPGRDFLLLCRYWLLLLRERPAVFLGYTVKPNVYGSLAAHVLGIPVINNIAGLGVVFINDSFLAKVVKVLYRTALSRSFQVFFQNDDDRQMFIQDRLIRADKTGRLPGSGVDLSHYMPMGHSSKHSGTGEDKENGAFRFLLAARMLWDKGIGEYVAAARMVKQLYPHVEFHLLGFLDVKNPAAISRAQMTEWVEEGVISYLGVTDDMKSILADADCVVRSLLEAAAMARPIVTTDAVGCREVVDDGVNGFLVRPRDVNDLADKMVRMIMLPPQERVFMGLEGRKKIEREFDEKIVIARYFEVIEGIWQSKPER</sequence>
<accession>A0A0G0K9J0</accession>
<dbReference type="AlphaFoldDB" id="A0A0G0K9J0"/>
<dbReference type="EMBL" id="LBVC01000076">
    <property type="protein sequence ID" value="KKQ76323.1"/>
    <property type="molecule type" value="Genomic_DNA"/>
</dbReference>
<protein>
    <submittedName>
        <fullName evidence="1">Glycosyl transferase, group 1</fullName>
    </submittedName>
</protein>
<name>A0A0G0K9J0_9BACT</name>
<organism evidence="1 2">
    <name type="scientific">Candidatus Daviesbacteria bacterium GW2011_GWF2_38_6</name>
    <dbReference type="NCBI Taxonomy" id="1618432"/>
    <lineage>
        <taxon>Bacteria</taxon>
        <taxon>Candidatus Daviesiibacteriota</taxon>
    </lineage>
</organism>
<keyword evidence="1" id="KW-0808">Transferase</keyword>
<dbReference type="SUPFAM" id="SSF53756">
    <property type="entry name" value="UDP-Glycosyltransferase/glycogen phosphorylase"/>
    <property type="match status" value="1"/>
</dbReference>
<gene>
    <name evidence="1" type="ORF">US99_C0076G0006</name>
</gene>
<proteinExistence type="predicted"/>